<dbReference type="OrthoDB" id="153872at2759"/>
<comment type="caution">
    <text evidence="1">The sequence shown here is derived from an EMBL/GenBank/DDBJ whole genome shotgun (WGS) entry which is preliminary data.</text>
</comment>
<organism evidence="1 2">
    <name type="scientific">Parasponia andersonii</name>
    <name type="common">Sponia andersonii</name>
    <dbReference type="NCBI Taxonomy" id="3476"/>
    <lineage>
        <taxon>Eukaryota</taxon>
        <taxon>Viridiplantae</taxon>
        <taxon>Streptophyta</taxon>
        <taxon>Embryophyta</taxon>
        <taxon>Tracheophyta</taxon>
        <taxon>Spermatophyta</taxon>
        <taxon>Magnoliopsida</taxon>
        <taxon>eudicotyledons</taxon>
        <taxon>Gunneridae</taxon>
        <taxon>Pentapetalae</taxon>
        <taxon>rosids</taxon>
        <taxon>fabids</taxon>
        <taxon>Rosales</taxon>
        <taxon>Cannabaceae</taxon>
        <taxon>Parasponia</taxon>
    </lineage>
</organism>
<accession>A0A2P5AZX1</accession>
<proteinExistence type="predicted"/>
<evidence type="ECO:0000313" key="2">
    <source>
        <dbReference type="Proteomes" id="UP000237105"/>
    </source>
</evidence>
<dbReference type="EMBL" id="JXTB01000399">
    <property type="protein sequence ID" value="PON42107.1"/>
    <property type="molecule type" value="Genomic_DNA"/>
</dbReference>
<name>A0A2P5AZX1_PARAD</name>
<dbReference type="Proteomes" id="UP000237105">
    <property type="component" value="Unassembled WGS sequence"/>
</dbReference>
<protein>
    <submittedName>
        <fullName evidence="1">Uncharacterized protein</fullName>
    </submittedName>
</protein>
<gene>
    <name evidence="1" type="ORF">PanWU01x14_284140</name>
</gene>
<sequence>MALSPSILSAYGAAYICSFPSSEDQCVSYAVDSFLLKDRLNNSSSIEQFSPQQIHRSCRLFLYSIMVELKVESKNKIRKNINDRKLSSEAKKRRVEYRVKMKDGISTPAPSQIFCSRSSILQLDSPELGLNGDSAVTALASHALGFCLTRSKVLPFRVTPAASFRYSLRACGEA</sequence>
<evidence type="ECO:0000313" key="1">
    <source>
        <dbReference type="EMBL" id="PON42107.1"/>
    </source>
</evidence>
<keyword evidence="2" id="KW-1185">Reference proteome</keyword>
<reference evidence="2" key="1">
    <citation type="submission" date="2016-06" db="EMBL/GenBank/DDBJ databases">
        <title>Parallel loss of symbiosis genes in relatives of nitrogen-fixing non-legume Parasponia.</title>
        <authorList>
            <person name="Van Velzen R."/>
            <person name="Holmer R."/>
            <person name="Bu F."/>
            <person name="Rutten L."/>
            <person name="Van Zeijl A."/>
            <person name="Liu W."/>
            <person name="Santuari L."/>
            <person name="Cao Q."/>
            <person name="Sharma T."/>
            <person name="Shen D."/>
            <person name="Roswanjaya Y."/>
            <person name="Wardhani T."/>
            <person name="Kalhor M.S."/>
            <person name="Jansen J."/>
            <person name="Van den Hoogen J."/>
            <person name="Gungor B."/>
            <person name="Hartog M."/>
            <person name="Hontelez J."/>
            <person name="Verver J."/>
            <person name="Yang W.-C."/>
            <person name="Schijlen E."/>
            <person name="Repin R."/>
            <person name="Schilthuizen M."/>
            <person name="Schranz E."/>
            <person name="Heidstra R."/>
            <person name="Miyata K."/>
            <person name="Fedorova E."/>
            <person name="Kohlen W."/>
            <person name="Bisseling T."/>
            <person name="Smit S."/>
            <person name="Geurts R."/>
        </authorList>
    </citation>
    <scope>NUCLEOTIDE SEQUENCE [LARGE SCALE GENOMIC DNA]</scope>
    <source>
        <strain evidence="2">cv. WU1-14</strain>
    </source>
</reference>
<dbReference type="AlphaFoldDB" id="A0A2P5AZX1"/>